<evidence type="ECO:0000256" key="3">
    <source>
        <dbReference type="ARBA" id="ARBA00007571"/>
    </source>
</evidence>
<feature type="domain" description="N-(5'phosphoribosyl) anthranilate isomerase (PRAI)" evidence="9">
    <location>
        <begin position="4"/>
        <end position="205"/>
    </location>
</feature>
<dbReference type="UniPathway" id="UPA00035">
    <property type="reaction ID" value="UER00042"/>
</dbReference>
<dbReference type="Pfam" id="PF00697">
    <property type="entry name" value="PRAI"/>
    <property type="match status" value="1"/>
</dbReference>
<comment type="catalytic activity">
    <reaction evidence="1 8">
        <text>N-(5-phospho-beta-D-ribosyl)anthranilate = 1-(2-carboxyphenylamino)-1-deoxy-D-ribulose 5-phosphate</text>
        <dbReference type="Rhea" id="RHEA:21540"/>
        <dbReference type="ChEBI" id="CHEBI:18277"/>
        <dbReference type="ChEBI" id="CHEBI:58613"/>
        <dbReference type="EC" id="5.3.1.24"/>
    </reaction>
</comment>
<evidence type="ECO:0000256" key="6">
    <source>
        <dbReference type="ARBA" id="ARBA00023141"/>
    </source>
</evidence>
<keyword evidence="6 8" id="KW-0057">Aromatic amino acid biosynthesis</keyword>
<evidence type="ECO:0000256" key="1">
    <source>
        <dbReference type="ARBA" id="ARBA00001164"/>
    </source>
</evidence>
<evidence type="ECO:0000256" key="5">
    <source>
        <dbReference type="ARBA" id="ARBA00022822"/>
    </source>
</evidence>
<dbReference type="RefSeq" id="WP_188975659.1">
    <property type="nucleotide sequence ID" value="NZ_BMPG01000001.1"/>
</dbReference>
<name>A0A830F328_9EURY</name>
<keyword evidence="5 8" id="KW-0822">Tryptophan biosynthesis</keyword>
<dbReference type="SUPFAM" id="SSF51366">
    <property type="entry name" value="Ribulose-phoshate binding barrel"/>
    <property type="match status" value="1"/>
</dbReference>
<organism evidence="10 11">
    <name type="scientific">Halocalculus aciditolerans</name>
    <dbReference type="NCBI Taxonomy" id="1383812"/>
    <lineage>
        <taxon>Archaea</taxon>
        <taxon>Methanobacteriati</taxon>
        <taxon>Methanobacteriota</taxon>
        <taxon>Stenosarchaea group</taxon>
        <taxon>Halobacteria</taxon>
        <taxon>Halobacteriales</taxon>
        <taxon>Halobacteriaceae</taxon>
        <taxon>Halocalculus</taxon>
    </lineage>
</organism>
<evidence type="ECO:0000313" key="11">
    <source>
        <dbReference type="Proteomes" id="UP000607197"/>
    </source>
</evidence>
<reference evidence="10" key="1">
    <citation type="journal article" date="2014" name="Int. J. Syst. Evol. Microbiol.">
        <title>Complete genome sequence of Corynebacterium casei LMG S-19264T (=DSM 44701T), isolated from a smear-ripened cheese.</title>
        <authorList>
            <consortium name="US DOE Joint Genome Institute (JGI-PGF)"/>
            <person name="Walter F."/>
            <person name="Albersmeier A."/>
            <person name="Kalinowski J."/>
            <person name="Ruckert C."/>
        </authorList>
    </citation>
    <scope>NUCLEOTIDE SEQUENCE</scope>
    <source>
        <strain evidence="10">JCM 19596</strain>
    </source>
</reference>
<evidence type="ECO:0000313" key="10">
    <source>
        <dbReference type="EMBL" id="GGL50468.1"/>
    </source>
</evidence>
<comment type="pathway">
    <text evidence="2 8">Amino-acid biosynthesis; L-tryptophan biosynthesis; L-tryptophan from chorismate: step 3/5.</text>
</comment>
<keyword evidence="7 8" id="KW-0413">Isomerase</keyword>
<evidence type="ECO:0000256" key="2">
    <source>
        <dbReference type="ARBA" id="ARBA00004664"/>
    </source>
</evidence>
<dbReference type="InterPro" id="IPR001240">
    <property type="entry name" value="PRAI_dom"/>
</dbReference>
<protein>
    <recommendedName>
        <fullName evidence="8">N-(5'-phosphoribosyl)anthranilate isomerase</fullName>
        <shortName evidence="8">PRAI</shortName>
        <ecNumber evidence="8">5.3.1.24</ecNumber>
    </recommendedName>
</protein>
<dbReference type="CDD" id="cd00405">
    <property type="entry name" value="PRAI"/>
    <property type="match status" value="1"/>
</dbReference>
<evidence type="ECO:0000256" key="8">
    <source>
        <dbReference type="HAMAP-Rule" id="MF_00135"/>
    </source>
</evidence>
<dbReference type="HAMAP" id="MF_00135">
    <property type="entry name" value="PRAI"/>
    <property type="match status" value="1"/>
</dbReference>
<dbReference type="GO" id="GO:0000162">
    <property type="term" value="P:L-tryptophan biosynthetic process"/>
    <property type="evidence" value="ECO:0007669"/>
    <property type="project" value="UniProtKB-UniRule"/>
</dbReference>
<dbReference type="AlphaFoldDB" id="A0A830F328"/>
<dbReference type="Gene3D" id="3.20.20.70">
    <property type="entry name" value="Aldolase class I"/>
    <property type="match status" value="1"/>
</dbReference>
<dbReference type="EC" id="5.3.1.24" evidence="8"/>
<dbReference type="GO" id="GO:0004640">
    <property type="term" value="F:phosphoribosylanthranilate isomerase activity"/>
    <property type="evidence" value="ECO:0007669"/>
    <property type="project" value="UniProtKB-UniRule"/>
</dbReference>
<dbReference type="InterPro" id="IPR013785">
    <property type="entry name" value="Aldolase_TIM"/>
</dbReference>
<comment type="similarity">
    <text evidence="3 8">Belongs to the TrpF family.</text>
</comment>
<dbReference type="Proteomes" id="UP000607197">
    <property type="component" value="Unassembled WGS sequence"/>
</dbReference>
<keyword evidence="11" id="KW-1185">Reference proteome</keyword>
<sequence length="217" mass="21782">MTRAKVCGLTREADVDAAVDAGADALGFLVDVPVDSPREIPVERAAELAARVPPFVTTVLVTMQETPGRALGLAADAGVDAIQLHGGLGVGDLAYVKANFDGALLAAVDAANPEEAARVAGVVDAVLLDSLDAAGAGGTGETADWPATADVARDLDVPVLLAGGLTPDNVAEAVGVVAPYGVDVASGVEARGGEKDNDAVRRFVRNAEHGDAEVVTP</sequence>
<dbReference type="OrthoDB" id="27513at2157"/>
<gene>
    <name evidence="8" type="primary">trpF</name>
    <name evidence="10" type="ORF">GCM10009039_05820</name>
</gene>
<accession>A0A830F328</accession>
<comment type="caution">
    <text evidence="10">The sequence shown here is derived from an EMBL/GenBank/DDBJ whole genome shotgun (WGS) entry which is preliminary data.</text>
</comment>
<dbReference type="PANTHER" id="PTHR42894">
    <property type="entry name" value="N-(5'-PHOSPHORIBOSYL)ANTHRANILATE ISOMERASE"/>
    <property type="match status" value="1"/>
</dbReference>
<keyword evidence="4 8" id="KW-0028">Amino-acid biosynthesis</keyword>
<evidence type="ECO:0000259" key="9">
    <source>
        <dbReference type="Pfam" id="PF00697"/>
    </source>
</evidence>
<dbReference type="InterPro" id="IPR044643">
    <property type="entry name" value="TrpF_fam"/>
</dbReference>
<proteinExistence type="inferred from homology"/>
<reference evidence="10" key="2">
    <citation type="submission" date="2020-09" db="EMBL/GenBank/DDBJ databases">
        <authorList>
            <person name="Sun Q."/>
            <person name="Ohkuma M."/>
        </authorList>
    </citation>
    <scope>NUCLEOTIDE SEQUENCE</scope>
    <source>
        <strain evidence="10">JCM 19596</strain>
    </source>
</reference>
<evidence type="ECO:0000256" key="4">
    <source>
        <dbReference type="ARBA" id="ARBA00022605"/>
    </source>
</evidence>
<dbReference type="InterPro" id="IPR011060">
    <property type="entry name" value="RibuloseP-bd_barrel"/>
</dbReference>
<dbReference type="PANTHER" id="PTHR42894:SF1">
    <property type="entry name" value="N-(5'-PHOSPHORIBOSYL)ANTHRANILATE ISOMERASE"/>
    <property type="match status" value="1"/>
</dbReference>
<evidence type="ECO:0000256" key="7">
    <source>
        <dbReference type="ARBA" id="ARBA00023235"/>
    </source>
</evidence>
<dbReference type="EMBL" id="BMPG01000001">
    <property type="protein sequence ID" value="GGL50468.1"/>
    <property type="molecule type" value="Genomic_DNA"/>
</dbReference>